<evidence type="ECO:0000256" key="1">
    <source>
        <dbReference type="ARBA" id="ARBA00008031"/>
    </source>
</evidence>
<sequence length="343" mass="38451">MGIIKSIKFKKNSFEYIKPFSISVGTSVSTHNIEVILETEEGYTGFGEASPSFRVTGERVESLLSLEKAINDALKGENTRKYKRIFAKTDKFFSHPSLKTSIQYAVLDALCEELGIHVCEFLGGMKDIIETDKTIGIASIEERITEAEKAYKEGFRILKIKIGKNLHEDLEVMEEIYKRTKGATYILDANTSYTPKLAILYTQKLFQKGIDIALLEQPVPIHDKEGLRLVRFNSPYPIGADESAKNKYDVLDLIKNEAVDYINIKLMKCGISDALNIVEIAQASHIGLMLGCMGESSLGINQSIHFALGTGAFTFHDLDSAFMLKEDKFRGKYKVKIPYYGVN</sequence>
<dbReference type="SFLD" id="SFLDS00001">
    <property type="entry name" value="Enolase"/>
    <property type="match status" value="1"/>
</dbReference>
<name>A0A7C3MSB7_DICTH</name>
<feature type="binding site" evidence="6">
    <location>
        <position position="188"/>
    </location>
    <ligand>
        <name>Mg(2+)</name>
        <dbReference type="ChEBI" id="CHEBI:18420"/>
    </ligand>
</feature>
<dbReference type="PANTHER" id="PTHR48073:SF2">
    <property type="entry name" value="O-SUCCINYLBENZOATE SYNTHASE"/>
    <property type="match status" value="1"/>
</dbReference>
<feature type="binding site" evidence="6">
    <location>
        <position position="216"/>
    </location>
    <ligand>
        <name>Mg(2+)</name>
        <dbReference type="ChEBI" id="CHEBI:18420"/>
    </ligand>
</feature>
<keyword evidence="2 6" id="KW-0479">Metal-binding</keyword>
<dbReference type="GO" id="GO:0046872">
    <property type="term" value="F:metal ion binding"/>
    <property type="evidence" value="ECO:0007669"/>
    <property type="project" value="UniProtKB-KW"/>
</dbReference>
<dbReference type="SMART" id="SM00922">
    <property type="entry name" value="MR_MLE"/>
    <property type="match status" value="1"/>
</dbReference>
<dbReference type="GO" id="GO:0006518">
    <property type="term" value="P:peptide metabolic process"/>
    <property type="evidence" value="ECO:0007669"/>
    <property type="project" value="UniProtKB-ARBA"/>
</dbReference>
<keyword evidence="3 6" id="KW-0460">Magnesium</keyword>
<evidence type="ECO:0000256" key="5">
    <source>
        <dbReference type="PIRSR" id="PIRSR634603-1"/>
    </source>
</evidence>
<comment type="similarity">
    <text evidence="1 7">Belongs to the mandelate racemase/muconate lactonizing enzyme family.</text>
</comment>
<reference evidence="9" key="1">
    <citation type="journal article" date="2020" name="mSystems">
        <title>Genome- and Community-Level Interaction Insights into Carbon Utilization and Element Cycling Functions of Hydrothermarchaeota in Hydrothermal Sediment.</title>
        <authorList>
            <person name="Zhou Z."/>
            <person name="Liu Y."/>
            <person name="Xu W."/>
            <person name="Pan J."/>
            <person name="Luo Z.H."/>
            <person name="Li M."/>
        </authorList>
    </citation>
    <scope>NUCLEOTIDE SEQUENCE [LARGE SCALE GENOMIC DNA]</scope>
    <source>
        <strain evidence="9">SpSt-81</strain>
    </source>
</reference>
<dbReference type="EC" id="5.1.1.-" evidence="7"/>
<gene>
    <name evidence="9" type="ORF">ENW00_09555</name>
</gene>
<dbReference type="InterPro" id="IPR036849">
    <property type="entry name" value="Enolase-like_C_sf"/>
</dbReference>
<evidence type="ECO:0000256" key="6">
    <source>
        <dbReference type="PIRSR" id="PIRSR634603-3"/>
    </source>
</evidence>
<protein>
    <recommendedName>
        <fullName evidence="7">Dipeptide epimerase</fullName>
        <ecNumber evidence="7">5.1.1.-</ecNumber>
    </recommendedName>
</protein>
<comment type="cofactor">
    <cofactor evidence="6 7">
        <name>Mg(2+)</name>
        <dbReference type="ChEBI" id="CHEBI:18420"/>
    </cofactor>
    <text evidence="6 7">Binds 1 Mg(2+) ion per subunit.</text>
</comment>
<dbReference type="SUPFAM" id="SSF54826">
    <property type="entry name" value="Enolase N-terminal domain-like"/>
    <property type="match status" value="1"/>
</dbReference>
<dbReference type="CDD" id="cd03319">
    <property type="entry name" value="L-Ala-DL-Glu_epimerase"/>
    <property type="match status" value="1"/>
</dbReference>
<organism evidence="9">
    <name type="scientific">Dictyoglomus thermophilum</name>
    <dbReference type="NCBI Taxonomy" id="14"/>
    <lineage>
        <taxon>Bacteria</taxon>
        <taxon>Pseudomonadati</taxon>
        <taxon>Dictyoglomota</taxon>
        <taxon>Dictyoglomia</taxon>
        <taxon>Dictyoglomales</taxon>
        <taxon>Dictyoglomaceae</taxon>
        <taxon>Dictyoglomus</taxon>
    </lineage>
</organism>
<dbReference type="SUPFAM" id="SSF51604">
    <property type="entry name" value="Enolase C-terminal domain-like"/>
    <property type="match status" value="1"/>
</dbReference>
<dbReference type="InterPro" id="IPR053602">
    <property type="entry name" value="MR_MLE-like"/>
</dbReference>
<dbReference type="SFLD" id="SFLDG00180">
    <property type="entry name" value="muconate_cycloisomerase"/>
    <property type="match status" value="1"/>
</dbReference>
<dbReference type="InterPro" id="IPR029017">
    <property type="entry name" value="Enolase-like_N"/>
</dbReference>
<feature type="domain" description="Mandelate racemase/muconate lactonizing enzyme C-terminal" evidence="8">
    <location>
        <begin position="141"/>
        <end position="237"/>
    </location>
</feature>
<dbReference type="PANTHER" id="PTHR48073">
    <property type="entry name" value="O-SUCCINYLBENZOATE SYNTHASE-RELATED"/>
    <property type="match status" value="1"/>
</dbReference>
<dbReference type="Pfam" id="PF13378">
    <property type="entry name" value="MR_MLE_C"/>
    <property type="match status" value="1"/>
</dbReference>
<evidence type="ECO:0000256" key="7">
    <source>
        <dbReference type="RuleBase" id="RU366006"/>
    </source>
</evidence>
<dbReference type="Gene3D" id="3.30.390.10">
    <property type="entry name" value="Enolase-like, N-terminal domain"/>
    <property type="match status" value="1"/>
</dbReference>
<dbReference type="InterPro" id="IPR034603">
    <property type="entry name" value="Dipeptide_epimerase"/>
</dbReference>
<dbReference type="NCBIfam" id="NF041118">
    <property type="entry name" value="A_G_epim_Thtga"/>
    <property type="match status" value="1"/>
</dbReference>
<feature type="binding site" evidence="6">
    <location>
        <position position="241"/>
    </location>
    <ligand>
        <name>Mg(2+)</name>
        <dbReference type="ChEBI" id="CHEBI:18420"/>
    </ligand>
</feature>
<keyword evidence="4 7" id="KW-0413">Isomerase</keyword>
<dbReference type="Gene3D" id="3.20.20.120">
    <property type="entry name" value="Enolase-like C-terminal domain"/>
    <property type="match status" value="1"/>
</dbReference>
<evidence type="ECO:0000313" key="9">
    <source>
        <dbReference type="EMBL" id="HFX14366.1"/>
    </source>
</evidence>
<accession>A0A7C3MSB7</accession>
<dbReference type="EMBL" id="DTIN01000044">
    <property type="protein sequence ID" value="HFX14366.1"/>
    <property type="molecule type" value="Genomic_DNA"/>
</dbReference>
<comment type="caution">
    <text evidence="9">The sequence shown here is derived from an EMBL/GenBank/DDBJ whole genome shotgun (WGS) entry which is preliminary data.</text>
</comment>
<dbReference type="GO" id="GO:0016855">
    <property type="term" value="F:racemase and epimerase activity, acting on amino acids and derivatives"/>
    <property type="evidence" value="ECO:0007669"/>
    <property type="project" value="UniProtKB-UniRule"/>
</dbReference>
<feature type="active site" description="Proton acceptor; specific for (S)-substrate epimerization" evidence="5">
    <location>
        <position position="265"/>
    </location>
</feature>
<dbReference type="InterPro" id="IPR013342">
    <property type="entry name" value="Mandelate_racemase_C"/>
</dbReference>
<evidence type="ECO:0000256" key="4">
    <source>
        <dbReference type="ARBA" id="ARBA00023235"/>
    </source>
</evidence>
<proteinExistence type="inferred from homology"/>
<evidence type="ECO:0000256" key="3">
    <source>
        <dbReference type="ARBA" id="ARBA00022842"/>
    </source>
</evidence>
<feature type="active site" description="Proton acceptor; specific for (R)-substrate epimerization" evidence="5">
    <location>
        <position position="161"/>
    </location>
</feature>
<dbReference type="Pfam" id="PF02746">
    <property type="entry name" value="MR_MLE_N"/>
    <property type="match status" value="1"/>
</dbReference>
<evidence type="ECO:0000259" key="8">
    <source>
        <dbReference type="SMART" id="SM00922"/>
    </source>
</evidence>
<dbReference type="InterPro" id="IPR013341">
    <property type="entry name" value="Mandelate_racemase_N_dom"/>
</dbReference>
<dbReference type="AlphaFoldDB" id="A0A7C3MSB7"/>
<evidence type="ECO:0000256" key="2">
    <source>
        <dbReference type="ARBA" id="ARBA00022723"/>
    </source>
</evidence>
<dbReference type="InterPro" id="IPR029065">
    <property type="entry name" value="Enolase_C-like"/>
</dbReference>